<comment type="caution">
    <text evidence="1">The sequence shown here is derived from an EMBL/GenBank/DDBJ whole genome shotgun (WGS) entry which is preliminary data.</text>
</comment>
<reference evidence="1" key="1">
    <citation type="journal article" date="2015" name="Nature">
        <title>Complex archaea that bridge the gap between prokaryotes and eukaryotes.</title>
        <authorList>
            <person name="Spang A."/>
            <person name="Saw J.H."/>
            <person name="Jorgensen S.L."/>
            <person name="Zaremba-Niedzwiedzka K."/>
            <person name="Martijn J."/>
            <person name="Lind A.E."/>
            <person name="van Eijk R."/>
            <person name="Schleper C."/>
            <person name="Guy L."/>
            <person name="Ettema T.J."/>
        </authorList>
    </citation>
    <scope>NUCLEOTIDE SEQUENCE</scope>
</reference>
<organism evidence="1">
    <name type="scientific">marine sediment metagenome</name>
    <dbReference type="NCBI Taxonomy" id="412755"/>
    <lineage>
        <taxon>unclassified sequences</taxon>
        <taxon>metagenomes</taxon>
        <taxon>ecological metagenomes</taxon>
    </lineage>
</organism>
<accession>A0A0F9XE76</accession>
<gene>
    <name evidence="1" type="ORF">LCGC14_0231960</name>
</gene>
<dbReference type="EMBL" id="LAZR01000113">
    <property type="protein sequence ID" value="KKN90083.1"/>
    <property type="molecule type" value="Genomic_DNA"/>
</dbReference>
<name>A0A0F9XE76_9ZZZZ</name>
<sequence>MPAWPANLPQNPLLEGYQEQAPNLSIRTQMDSGPAKVRKRFTSGVRSLVWNFILGSTEVDNLDAFYLTTIEGGSLSFTHTDPRTGTTGVSYRIVEAPTYVTFSNRFKTSLKLEMLP</sequence>
<protein>
    <submittedName>
        <fullName evidence="1">Uncharacterized protein</fullName>
    </submittedName>
</protein>
<evidence type="ECO:0000313" key="1">
    <source>
        <dbReference type="EMBL" id="KKN90083.1"/>
    </source>
</evidence>
<dbReference type="AlphaFoldDB" id="A0A0F9XE76"/>
<proteinExistence type="predicted"/>